<dbReference type="AlphaFoldDB" id="A0A2S8IYR6"/>
<comment type="similarity">
    <text evidence="1">Belongs to the RelE toxin family.</text>
</comment>
<dbReference type="InterPro" id="IPR007712">
    <property type="entry name" value="RelE/ParE_toxin"/>
</dbReference>
<dbReference type="PANTHER" id="PTHR33755">
    <property type="entry name" value="TOXIN PARE1-RELATED"/>
    <property type="match status" value="1"/>
</dbReference>
<evidence type="ECO:0000313" key="3">
    <source>
        <dbReference type="EMBL" id="PQP19944.1"/>
    </source>
</evidence>
<dbReference type="PANTHER" id="PTHR33755:SF6">
    <property type="entry name" value="PLASMID STABILIZATION SYSTEM PROTEIN"/>
    <property type="match status" value="1"/>
</dbReference>
<gene>
    <name evidence="3" type="ORF">C5615_08665</name>
</gene>
<evidence type="ECO:0000256" key="2">
    <source>
        <dbReference type="ARBA" id="ARBA00022649"/>
    </source>
</evidence>
<dbReference type="InterPro" id="IPR035093">
    <property type="entry name" value="RelE/ParE_toxin_dom_sf"/>
</dbReference>
<protein>
    <submittedName>
        <fullName evidence="3">Type II toxin-antitoxin system mRNA interferase toxin, RelE/StbE family</fullName>
    </submittedName>
</protein>
<dbReference type="RefSeq" id="WP_105390394.1">
    <property type="nucleotide sequence ID" value="NZ_PUIQ01000008.1"/>
</dbReference>
<keyword evidence="2" id="KW-1277">Toxin-antitoxin system</keyword>
<dbReference type="NCBIfam" id="TIGR02385">
    <property type="entry name" value="RelE_StbE"/>
    <property type="match status" value="1"/>
</dbReference>
<dbReference type="InterPro" id="IPR051803">
    <property type="entry name" value="TA_system_RelE-like_toxin"/>
</dbReference>
<proteinExistence type="inferred from homology"/>
<dbReference type="Pfam" id="PF05016">
    <property type="entry name" value="ParE_toxin"/>
    <property type="match status" value="1"/>
</dbReference>
<evidence type="ECO:0000256" key="1">
    <source>
        <dbReference type="ARBA" id="ARBA00006226"/>
    </source>
</evidence>
<reference evidence="3 4" key="1">
    <citation type="submission" date="2018-02" db="EMBL/GenBank/DDBJ databases">
        <title>Draft genome sequencing of Burkholderia cepacia Y14-15.</title>
        <authorList>
            <person name="Zheng B.-X."/>
        </authorList>
    </citation>
    <scope>NUCLEOTIDE SEQUENCE [LARGE SCALE GENOMIC DNA]</scope>
    <source>
        <strain evidence="3 4">Y14-15</strain>
    </source>
</reference>
<accession>A0A2S8IYR6</accession>
<evidence type="ECO:0000313" key="4">
    <source>
        <dbReference type="Proteomes" id="UP000238206"/>
    </source>
</evidence>
<name>A0A2S8IYR6_BURCE</name>
<sequence length="98" mass="11391">MTLALHWHPKAREDRAAIMDYIGRDDPLAALEPDERLEERLEERAAALPARAELYRQGRVAGTRELVVAPNYVLVYRIRPADNIVEILRVLHARRQWP</sequence>
<dbReference type="Gene3D" id="3.30.2310.20">
    <property type="entry name" value="RelE-like"/>
    <property type="match status" value="1"/>
</dbReference>
<dbReference type="EMBL" id="PUIQ01000008">
    <property type="protein sequence ID" value="PQP19944.1"/>
    <property type="molecule type" value="Genomic_DNA"/>
</dbReference>
<organism evidence="3 4">
    <name type="scientific">Burkholderia cepacia</name>
    <name type="common">Pseudomonas cepacia</name>
    <dbReference type="NCBI Taxonomy" id="292"/>
    <lineage>
        <taxon>Bacteria</taxon>
        <taxon>Pseudomonadati</taxon>
        <taxon>Pseudomonadota</taxon>
        <taxon>Betaproteobacteria</taxon>
        <taxon>Burkholderiales</taxon>
        <taxon>Burkholderiaceae</taxon>
        <taxon>Burkholderia</taxon>
        <taxon>Burkholderia cepacia complex</taxon>
    </lineage>
</organism>
<dbReference type="Proteomes" id="UP000238206">
    <property type="component" value="Unassembled WGS sequence"/>
</dbReference>
<comment type="caution">
    <text evidence="3">The sequence shown here is derived from an EMBL/GenBank/DDBJ whole genome shotgun (WGS) entry which is preliminary data.</text>
</comment>